<evidence type="ECO:0000256" key="2">
    <source>
        <dbReference type="ARBA" id="ARBA00022679"/>
    </source>
</evidence>
<dbReference type="PANTHER" id="PTHR22916:SF51">
    <property type="entry name" value="GLYCOSYLTRANSFERASE EPSH-RELATED"/>
    <property type="match status" value="1"/>
</dbReference>
<dbReference type="Gene3D" id="3.90.550.10">
    <property type="entry name" value="Spore Coat Polysaccharide Biosynthesis Protein SpsA, Chain A"/>
    <property type="match status" value="1"/>
</dbReference>
<keyword evidence="5" id="KW-1185">Reference proteome</keyword>
<dbReference type="AlphaFoldDB" id="A0A161S7D9"/>
<dbReference type="Proteomes" id="UP000076630">
    <property type="component" value="Unassembled WGS sequence"/>
</dbReference>
<comment type="caution">
    <text evidence="4">The sequence shown here is derived from an EMBL/GenBank/DDBJ whole genome shotgun (WGS) entry which is preliminary data.</text>
</comment>
<reference evidence="4 5" key="1">
    <citation type="submission" date="2016-01" db="EMBL/GenBank/DDBJ databases">
        <title>Whole genome sequencing of Myroides marinus L41.</title>
        <authorList>
            <person name="Hong K.W."/>
        </authorList>
    </citation>
    <scope>NUCLEOTIDE SEQUENCE [LARGE SCALE GENOMIC DNA]</scope>
    <source>
        <strain evidence="4 5">L41</strain>
    </source>
</reference>
<dbReference type="PANTHER" id="PTHR22916">
    <property type="entry name" value="GLYCOSYLTRANSFERASE"/>
    <property type="match status" value="1"/>
</dbReference>
<keyword evidence="1" id="KW-0328">Glycosyltransferase</keyword>
<dbReference type="CDD" id="cd00761">
    <property type="entry name" value="Glyco_tranf_GTA_type"/>
    <property type="match status" value="1"/>
</dbReference>
<dbReference type="Pfam" id="PF00535">
    <property type="entry name" value="Glycos_transf_2"/>
    <property type="match status" value="1"/>
</dbReference>
<dbReference type="SUPFAM" id="SSF53448">
    <property type="entry name" value="Nucleotide-diphospho-sugar transferases"/>
    <property type="match status" value="1"/>
</dbReference>
<dbReference type="EMBL" id="LQNU01000054">
    <property type="protein sequence ID" value="KZE81044.1"/>
    <property type="molecule type" value="Genomic_DNA"/>
</dbReference>
<evidence type="ECO:0000259" key="3">
    <source>
        <dbReference type="Pfam" id="PF00535"/>
    </source>
</evidence>
<keyword evidence="2" id="KW-0808">Transferase</keyword>
<organism evidence="4 5">
    <name type="scientific">Myroides marinus</name>
    <dbReference type="NCBI Taxonomy" id="703342"/>
    <lineage>
        <taxon>Bacteria</taxon>
        <taxon>Pseudomonadati</taxon>
        <taxon>Bacteroidota</taxon>
        <taxon>Flavobacteriia</taxon>
        <taxon>Flavobacteriales</taxon>
        <taxon>Flavobacteriaceae</taxon>
        <taxon>Myroides</taxon>
    </lineage>
</organism>
<protein>
    <recommendedName>
        <fullName evidence="3">Glycosyltransferase 2-like domain-containing protein</fullName>
    </recommendedName>
</protein>
<dbReference type="OrthoDB" id="597270at2"/>
<evidence type="ECO:0000313" key="4">
    <source>
        <dbReference type="EMBL" id="KZE81044.1"/>
    </source>
</evidence>
<dbReference type="InterPro" id="IPR029044">
    <property type="entry name" value="Nucleotide-diphossugar_trans"/>
</dbReference>
<sequence length="308" mass="35957">MEKTPLISVIIPVYNVQDYVAECLDSIINQSYQNLEIIVVNDGSKDNSALICKEYALKDARILFLEKENGGLSSARNLGLDHATGDFISFIDSDDFIDHHYFEILFKNLDDNDFIFCDATYYITGSPVLSSYLNKSNKVKSISFTSLELLKAFNNFKRPLVIVSWGKLFKKEIWENLRYPHGKYHEDEATVHHFIDKSKKIKYIDLPLYYYRQDRCGSITNSINYTKINDYYQACLEREEFFLKKGMINEANEVYNNGKSYLIRKRMRFNIDNDQITIASILSDKKLFLSTKLELIFKFLFGKKQKQA</sequence>
<gene>
    <name evidence="4" type="ORF">AV926_09750</name>
</gene>
<evidence type="ECO:0000313" key="5">
    <source>
        <dbReference type="Proteomes" id="UP000076630"/>
    </source>
</evidence>
<dbReference type="RefSeq" id="WP_052243586.1">
    <property type="nucleotide sequence ID" value="NZ_JWJO01000046.1"/>
</dbReference>
<dbReference type="InterPro" id="IPR001173">
    <property type="entry name" value="Glyco_trans_2-like"/>
</dbReference>
<evidence type="ECO:0000256" key="1">
    <source>
        <dbReference type="ARBA" id="ARBA00022676"/>
    </source>
</evidence>
<dbReference type="GO" id="GO:0016758">
    <property type="term" value="F:hexosyltransferase activity"/>
    <property type="evidence" value="ECO:0007669"/>
    <property type="project" value="UniProtKB-ARBA"/>
</dbReference>
<proteinExistence type="predicted"/>
<accession>A0A161S7D9</accession>
<feature type="domain" description="Glycosyltransferase 2-like" evidence="3">
    <location>
        <begin position="8"/>
        <end position="135"/>
    </location>
</feature>
<name>A0A161S7D9_9FLAO</name>